<name>A0A9K3EJB3_HELAN</name>
<dbReference type="Proteomes" id="UP000215914">
    <property type="component" value="Unassembled WGS sequence"/>
</dbReference>
<evidence type="ECO:0000313" key="1">
    <source>
        <dbReference type="EMBL" id="KAF5773946.1"/>
    </source>
</evidence>
<dbReference type="PANTHER" id="PTHR34365">
    <property type="entry name" value="ENOLASE (DUF1399)"/>
    <property type="match status" value="1"/>
</dbReference>
<comment type="caution">
    <text evidence="1">The sequence shown here is derived from an EMBL/GenBank/DDBJ whole genome shotgun (WGS) entry which is preliminary data.</text>
</comment>
<evidence type="ECO:0000313" key="2">
    <source>
        <dbReference type="Proteomes" id="UP000215914"/>
    </source>
</evidence>
<protein>
    <submittedName>
        <fullName evidence="1">Glycine-rich domain-containing protein</fullName>
    </submittedName>
</protein>
<accession>A0A9K3EJB3</accession>
<proteinExistence type="predicted"/>
<organism evidence="1 2">
    <name type="scientific">Helianthus annuus</name>
    <name type="common">Common sunflower</name>
    <dbReference type="NCBI Taxonomy" id="4232"/>
    <lineage>
        <taxon>Eukaryota</taxon>
        <taxon>Viridiplantae</taxon>
        <taxon>Streptophyta</taxon>
        <taxon>Embryophyta</taxon>
        <taxon>Tracheophyta</taxon>
        <taxon>Spermatophyta</taxon>
        <taxon>Magnoliopsida</taxon>
        <taxon>eudicotyledons</taxon>
        <taxon>Gunneridae</taxon>
        <taxon>Pentapetalae</taxon>
        <taxon>asterids</taxon>
        <taxon>campanulids</taxon>
        <taxon>Asterales</taxon>
        <taxon>Asteraceae</taxon>
        <taxon>Asteroideae</taxon>
        <taxon>Heliantheae alliance</taxon>
        <taxon>Heliantheae</taxon>
        <taxon>Helianthus</taxon>
    </lineage>
</organism>
<dbReference type="PANTHER" id="PTHR34365:SF15">
    <property type="entry name" value="GLYCINE-RICH DOMAIN-CONTAINING PROTEIN 1"/>
    <property type="match status" value="1"/>
</dbReference>
<dbReference type="Pfam" id="PF07173">
    <property type="entry name" value="GRDP-like"/>
    <property type="match status" value="1"/>
</dbReference>
<reference evidence="1" key="1">
    <citation type="journal article" date="2017" name="Nature">
        <title>The sunflower genome provides insights into oil metabolism, flowering and Asterid evolution.</title>
        <authorList>
            <person name="Badouin H."/>
            <person name="Gouzy J."/>
            <person name="Grassa C.J."/>
            <person name="Murat F."/>
            <person name="Staton S.E."/>
            <person name="Cottret L."/>
            <person name="Lelandais-Briere C."/>
            <person name="Owens G.L."/>
            <person name="Carrere S."/>
            <person name="Mayjonade B."/>
            <person name="Legrand L."/>
            <person name="Gill N."/>
            <person name="Kane N.C."/>
            <person name="Bowers J.E."/>
            <person name="Hubner S."/>
            <person name="Bellec A."/>
            <person name="Berard A."/>
            <person name="Berges H."/>
            <person name="Blanchet N."/>
            <person name="Boniface M.C."/>
            <person name="Brunel D."/>
            <person name="Catrice O."/>
            <person name="Chaidir N."/>
            <person name="Claudel C."/>
            <person name="Donnadieu C."/>
            <person name="Faraut T."/>
            <person name="Fievet G."/>
            <person name="Helmstetter N."/>
            <person name="King M."/>
            <person name="Knapp S.J."/>
            <person name="Lai Z."/>
            <person name="Le Paslier M.C."/>
            <person name="Lippi Y."/>
            <person name="Lorenzon L."/>
            <person name="Mandel J.R."/>
            <person name="Marage G."/>
            <person name="Marchand G."/>
            <person name="Marquand E."/>
            <person name="Bret-Mestries E."/>
            <person name="Morien E."/>
            <person name="Nambeesan S."/>
            <person name="Nguyen T."/>
            <person name="Pegot-Espagnet P."/>
            <person name="Pouilly N."/>
            <person name="Raftis F."/>
            <person name="Sallet E."/>
            <person name="Schiex T."/>
            <person name="Thomas J."/>
            <person name="Vandecasteele C."/>
            <person name="Vares D."/>
            <person name="Vear F."/>
            <person name="Vautrin S."/>
            <person name="Crespi M."/>
            <person name="Mangin B."/>
            <person name="Burke J.M."/>
            <person name="Salse J."/>
            <person name="Munos S."/>
            <person name="Vincourt P."/>
            <person name="Rieseberg L.H."/>
            <person name="Langlade N.B."/>
        </authorList>
    </citation>
    <scope>NUCLEOTIDE SEQUENCE</scope>
    <source>
        <tissue evidence="1">Leaves</tissue>
    </source>
</reference>
<dbReference type="InterPro" id="IPR009836">
    <property type="entry name" value="GRDP-like"/>
</dbReference>
<keyword evidence="2" id="KW-1185">Reference proteome</keyword>
<dbReference type="Gramene" id="mRNA:HanXRQr2_Chr13g0594581">
    <property type="protein sequence ID" value="mRNA:HanXRQr2_Chr13g0594581"/>
    <property type="gene ID" value="HanXRQr2_Chr13g0594581"/>
</dbReference>
<dbReference type="GO" id="GO:0071470">
    <property type="term" value="P:cellular response to osmotic stress"/>
    <property type="evidence" value="ECO:0000318"/>
    <property type="project" value="GO_Central"/>
</dbReference>
<dbReference type="EMBL" id="MNCJ02000328">
    <property type="protein sequence ID" value="KAF5773946.1"/>
    <property type="molecule type" value="Genomic_DNA"/>
</dbReference>
<gene>
    <name evidence="1" type="ORF">HanXRQr2_Chr13g0594581</name>
</gene>
<sequence>MYKLLYHACIYVCTLFTYIKSVSIQLQTVRKRSLRKPETFAMPNQQDQEWDEAQKIVISTDLTTAAKKHLQFLEVVDKNGHLYDGPALEKAIFRYKYYWLPLLAEYTNLSQLPECQFVVPLDCEWIWHCHRLNPVRYMVDCIELFGKVLDPGCVVVSSVEGACKKQSEEIWSKKYPQERYELNFGDHSIKNDTHSRLPDVPSTNYDLISAVKRQSSFYHKVSGAIYREDLYLEEAVKRYKGFLHLVSRNIKKKLNNPCVPTYDIDLMWHTHQLYPRSYCKDAMALVGQMLHHDDTDTDQSKGGKLDGRDLVTHLWTPRENIRLR</sequence>
<reference evidence="1" key="2">
    <citation type="submission" date="2020-06" db="EMBL/GenBank/DDBJ databases">
        <title>Helianthus annuus Genome sequencing and assembly Release 2.</title>
        <authorList>
            <person name="Gouzy J."/>
            <person name="Langlade N."/>
            <person name="Munos S."/>
        </authorList>
    </citation>
    <scope>NUCLEOTIDE SEQUENCE</scope>
    <source>
        <tissue evidence="1">Leaves</tissue>
    </source>
</reference>
<dbReference type="AlphaFoldDB" id="A0A9K3EJB3"/>